<keyword evidence="2" id="KW-1185">Reference proteome</keyword>
<dbReference type="RefSeq" id="WP_345737514.1">
    <property type="nucleotide sequence ID" value="NZ_BAABIA010000006.1"/>
</dbReference>
<dbReference type="EMBL" id="BAABIA010000006">
    <property type="protein sequence ID" value="GAA5144020.1"/>
    <property type="molecule type" value="Genomic_DNA"/>
</dbReference>
<accession>A0ABP9PBN1</accession>
<reference evidence="2" key="1">
    <citation type="journal article" date="2019" name="Int. J. Syst. Evol. Microbiol.">
        <title>The Global Catalogue of Microorganisms (GCM) 10K type strain sequencing project: providing services to taxonomists for standard genome sequencing and annotation.</title>
        <authorList>
            <consortium name="The Broad Institute Genomics Platform"/>
            <consortium name="The Broad Institute Genome Sequencing Center for Infectious Disease"/>
            <person name="Wu L."/>
            <person name="Ma J."/>
        </authorList>
    </citation>
    <scope>NUCLEOTIDE SEQUENCE [LARGE SCALE GENOMIC DNA]</scope>
    <source>
        <strain evidence="2">JCM 18053</strain>
    </source>
</reference>
<gene>
    <name evidence="1" type="ORF">GCM10023213_33260</name>
</gene>
<evidence type="ECO:0000313" key="1">
    <source>
        <dbReference type="EMBL" id="GAA5144020.1"/>
    </source>
</evidence>
<name>A0ABP9PBN1_9BACT</name>
<dbReference type="Proteomes" id="UP001499852">
    <property type="component" value="Unassembled WGS sequence"/>
</dbReference>
<proteinExistence type="predicted"/>
<evidence type="ECO:0000313" key="2">
    <source>
        <dbReference type="Proteomes" id="UP001499852"/>
    </source>
</evidence>
<sequence>MFIHLLKDGKIVLAARTAHTPDKDHDRFLPVTYEGDTTLVNEIHIESIPKLLKSDFSIAAHDHGLRLEGDYEQYIVRKSLTLPERPGSGYSDSLGPDDIIY</sequence>
<comment type="caution">
    <text evidence="1">The sequence shown here is derived from an EMBL/GenBank/DDBJ whole genome shotgun (WGS) entry which is preliminary data.</text>
</comment>
<organism evidence="1 2">
    <name type="scientific">Prosthecobacter algae</name>
    <dbReference type="NCBI Taxonomy" id="1144682"/>
    <lineage>
        <taxon>Bacteria</taxon>
        <taxon>Pseudomonadati</taxon>
        <taxon>Verrucomicrobiota</taxon>
        <taxon>Verrucomicrobiia</taxon>
        <taxon>Verrucomicrobiales</taxon>
        <taxon>Verrucomicrobiaceae</taxon>
        <taxon>Prosthecobacter</taxon>
    </lineage>
</organism>
<protein>
    <submittedName>
        <fullName evidence="1">Uncharacterized protein</fullName>
    </submittedName>
</protein>